<comment type="caution">
    <text evidence="2">The sequence shown here is derived from an EMBL/GenBank/DDBJ whole genome shotgun (WGS) entry which is preliminary data.</text>
</comment>
<protein>
    <submittedName>
        <fullName evidence="2">Uncharacterized protein</fullName>
    </submittedName>
</protein>
<evidence type="ECO:0000313" key="2">
    <source>
        <dbReference type="EMBL" id="GJT77198.1"/>
    </source>
</evidence>
<dbReference type="Proteomes" id="UP001151760">
    <property type="component" value="Unassembled WGS sequence"/>
</dbReference>
<feature type="region of interest" description="Disordered" evidence="1">
    <location>
        <begin position="70"/>
        <end position="97"/>
    </location>
</feature>
<gene>
    <name evidence="2" type="ORF">Tco_1043923</name>
</gene>
<keyword evidence="3" id="KW-1185">Reference proteome</keyword>
<reference evidence="2" key="2">
    <citation type="submission" date="2022-01" db="EMBL/GenBank/DDBJ databases">
        <authorList>
            <person name="Yamashiro T."/>
            <person name="Shiraishi A."/>
            <person name="Satake H."/>
            <person name="Nakayama K."/>
        </authorList>
    </citation>
    <scope>NUCLEOTIDE SEQUENCE</scope>
</reference>
<organism evidence="2 3">
    <name type="scientific">Tanacetum coccineum</name>
    <dbReference type="NCBI Taxonomy" id="301880"/>
    <lineage>
        <taxon>Eukaryota</taxon>
        <taxon>Viridiplantae</taxon>
        <taxon>Streptophyta</taxon>
        <taxon>Embryophyta</taxon>
        <taxon>Tracheophyta</taxon>
        <taxon>Spermatophyta</taxon>
        <taxon>Magnoliopsida</taxon>
        <taxon>eudicotyledons</taxon>
        <taxon>Gunneridae</taxon>
        <taxon>Pentapetalae</taxon>
        <taxon>asterids</taxon>
        <taxon>campanulids</taxon>
        <taxon>Asterales</taxon>
        <taxon>Asteraceae</taxon>
        <taxon>Asteroideae</taxon>
        <taxon>Anthemideae</taxon>
        <taxon>Anthemidinae</taxon>
        <taxon>Tanacetum</taxon>
    </lineage>
</organism>
<evidence type="ECO:0000256" key="1">
    <source>
        <dbReference type="SAM" id="MobiDB-lite"/>
    </source>
</evidence>
<name>A0ABQ5GR01_9ASTR</name>
<feature type="compositionally biased region" description="Pro residues" evidence="1">
    <location>
        <begin position="76"/>
        <end position="89"/>
    </location>
</feature>
<reference evidence="2" key="1">
    <citation type="journal article" date="2022" name="Int. J. Mol. Sci.">
        <title>Draft Genome of Tanacetum Coccineum: Genomic Comparison of Closely Related Tanacetum-Family Plants.</title>
        <authorList>
            <person name="Yamashiro T."/>
            <person name="Shiraishi A."/>
            <person name="Nakayama K."/>
            <person name="Satake H."/>
        </authorList>
    </citation>
    <scope>NUCLEOTIDE SEQUENCE</scope>
</reference>
<evidence type="ECO:0000313" key="3">
    <source>
        <dbReference type="Proteomes" id="UP001151760"/>
    </source>
</evidence>
<proteinExistence type="predicted"/>
<dbReference type="EMBL" id="BQNB010018691">
    <property type="protein sequence ID" value="GJT77198.1"/>
    <property type="molecule type" value="Genomic_DNA"/>
</dbReference>
<accession>A0ABQ5GR01</accession>
<sequence>MSKNNWYDKVKRNELWLMSMFEARHQNGYANVTWLIAKWLKRKGVGSQRESMICCGQFITRMARKMSLLSDEDPAPGVPRVPMPKPPRPTMQDLYDRKGRIEIRQGTLKRMSRRHSDRYARFFEYMAGQDNISLQGGYVPPGYDEEQQQEE</sequence>